<dbReference type="GO" id="GO:0008168">
    <property type="term" value="F:methyltransferase activity"/>
    <property type="evidence" value="ECO:0007669"/>
    <property type="project" value="InterPro"/>
</dbReference>
<protein>
    <recommendedName>
        <fullName evidence="1">Methyltransferase small domain-containing protein</fullName>
    </recommendedName>
</protein>
<accession>A0A367YTX9</accession>
<dbReference type="InterPro" id="IPR022446">
    <property type="entry name" value="MeTrfrase_put"/>
</dbReference>
<dbReference type="EMBL" id="QOUI01000011">
    <property type="protein sequence ID" value="RCK68482.1"/>
    <property type="molecule type" value="Genomic_DNA"/>
</dbReference>
<keyword evidence="3" id="KW-1185">Reference proteome</keyword>
<dbReference type="AlphaFoldDB" id="A0A367YTX9"/>
<comment type="caution">
    <text evidence="2">The sequence shown here is derived from an EMBL/GenBank/DDBJ whole genome shotgun (WGS) entry which is preliminary data.</text>
</comment>
<dbReference type="PANTHER" id="PTHR18895">
    <property type="entry name" value="HEMK METHYLTRANSFERASE"/>
    <property type="match status" value="1"/>
</dbReference>
<dbReference type="Pfam" id="PF05175">
    <property type="entry name" value="MTS"/>
    <property type="match status" value="1"/>
</dbReference>
<dbReference type="PANTHER" id="PTHR18895:SF74">
    <property type="entry name" value="MTRF1L RELEASE FACTOR GLUTAMINE METHYLTRANSFERASE"/>
    <property type="match status" value="1"/>
</dbReference>
<dbReference type="Proteomes" id="UP000252770">
    <property type="component" value="Unassembled WGS sequence"/>
</dbReference>
<name>A0A367YTX9_9ACTN</name>
<feature type="domain" description="Methyltransferase small" evidence="1">
    <location>
        <begin position="92"/>
        <end position="169"/>
    </location>
</feature>
<dbReference type="InterPro" id="IPR029063">
    <property type="entry name" value="SAM-dependent_MTases_sf"/>
</dbReference>
<evidence type="ECO:0000313" key="3">
    <source>
        <dbReference type="Proteomes" id="UP000252770"/>
    </source>
</evidence>
<evidence type="ECO:0000259" key="1">
    <source>
        <dbReference type="Pfam" id="PF05175"/>
    </source>
</evidence>
<sequence>MTSSADLDTLVQRLRAAGCVFAEEEADVLLASAGDGAELERMVADRLAGVPLEHVVGWASFAGSRVPVRPGVFVPRRRTEHLLAVAVGLTRPGELVVDLCCGSGAIALALHAAVPDLRLHASDLQPEAVACAADTLAGIAAVHAGDLFDALPADLRGRVDVVVANVPYVPTAAVPLLPRDAREHVAPMTVDGGADGLAVLRRVAAEATDWLAPGGRLLSEVAEDQVPPALALLEASGLRARVCEDEELDAHVVVGRSV</sequence>
<dbReference type="Gene3D" id="3.40.50.150">
    <property type="entry name" value="Vaccinia Virus protein VP39"/>
    <property type="match status" value="1"/>
</dbReference>
<evidence type="ECO:0000313" key="2">
    <source>
        <dbReference type="EMBL" id="RCK68482.1"/>
    </source>
</evidence>
<organism evidence="2 3">
    <name type="scientific">Desertihabitans brevis</name>
    <dbReference type="NCBI Taxonomy" id="2268447"/>
    <lineage>
        <taxon>Bacteria</taxon>
        <taxon>Bacillati</taxon>
        <taxon>Actinomycetota</taxon>
        <taxon>Actinomycetes</taxon>
        <taxon>Propionibacteriales</taxon>
        <taxon>Propionibacteriaceae</taxon>
        <taxon>Desertihabitans</taxon>
    </lineage>
</organism>
<dbReference type="NCBIfam" id="TIGR03704">
    <property type="entry name" value="PrmC_rel_meth"/>
    <property type="match status" value="1"/>
</dbReference>
<dbReference type="RefSeq" id="WP_114127769.1">
    <property type="nucleotide sequence ID" value="NZ_QOUI01000011.1"/>
</dbReference>
<dbReference type="SUPFAM" id="SSF53335">
    <property type="entry name" value="S-adenosyl-L-methionine-dependent methyltransferases"/>
    <property type="match status" value="1"/>
</dbReference>
<dbReference type="CDD" id="cd02440">
    <property type="entry name" value="AdoMet_MTases"/>
    <property type="match status" value="1"/>
</dbReference>
<gene>
    <name evidence="2" type="ORF">DT076_16390</name>
</gene>
<reference evidence="2 3" key="1">
    <citation type="submission" date="2018-07" db="EMBL/GenBank/DDBJ databases">
        <title>Desertimonas flava gen. nov. sp. nov.</title>
        <authorList>
            <person name="Liu S."/>
        </authorList>
    </citation>
    <scope>NUCLEOTIDE SEQUENCE [LARGE SCALE GENOMIC DNA]</scope>
    <source>
        <strain evidence="2 3">16Sb5-5</strain>
    </source>
</reference>
<proteinExistence type="predicted"/>
<dbReference type="InterPro" id="IPR050320">
    <property type="entry name" value="N5-glutamine_MTase"/>
</dbReference>
<dbReference type="InterPro" id="IPR007848">
    <property type="entry name" value="Small_mtfrase_dom"/>
</dbReference>